<dbReference type="SMART" id="SM00981">
    <property type="entry name" value="THUMP"/>
    <property type="match status" value="1"/>
</dbReference>
<feature type="binding site" evidence="9">
    <location>
        <begin position="207"/>
        <end position="208"/>
    </location>
    <ligand>
        <name>ATP</name>
        <dbReference type="ChEBI" id="CHEBI:30616"/>
    </ligand>
</feature>
<keyword evidence="3 9" id="KW-0820">tRNA-binding</keyword>
<keyword evidence="4 9" id="KW-0808">Transferase</keyword>
<feature type="binding site" evidence="9">
    <location>
        <position position="286"/>
    </location>
    <ligand>
        <name>ATP</name>
        <dbReference type="ChEBI" id="CHEBI:30616"/>
    </ligand>
</feature>
<evidence type="ECO:0000256" key="7">
    <source>
        <dbReference type="ARBA" id="ARBA00022884"/>
    </source>
</evidence>
<evidence type="ECO:0000256" key="2">
    <source>
        <dbReference type="ARBA" id="ARBA00022490"/>
    </source>
</evidence>
<dbReference type="SUPFAM" id="SSF143437">
    <property type="entry name" value="THUMP domain-like"/>
    <property type="match status" value="1"/>
</dbReference>
<organism evidence="11 12">
    <name type="scientific">Halobacillus salinarum</name>
    <dbReference type="NCBI Taxonomy" id="2932257"/>
    <lineage>
        <taxon>Bacteria</taxon>
        <taxon>Bacillati</taxon>
        <taxon>Bacillota</taxon>
        <taxon>Bacilli</taxon>
        <taxon>Bacillales</taxon>
        <taxon>Bacillaceae</taxon>
        <taxon>Halobacillus</taxon>
    </lineage>
</organism>
<dbReference type="Gene3D" id="3.30.2130.30">
    <property type="match status" value="1"/>
</dbReference>
<accession>A0ABY4EQJ5</accession>
<evidence type="ECO:0000256" key="9">
    <source>
        <dbReference type="HAMAP-Rule" id="MF_00021"/>
    </source>
</evidence>
<dbReference type="InterPro" id="IPR020536">
    <property type="entry name" value="ThiI_AANH"/>
</dbReference>
<evidence type="ECO:0000256" key="1">
    <source>
        <dbReference type="ARBA" id="ARBA00004496"/>
    </source>
</evidence>
<dbReference type="EC" id="2.8.1.4" evidence="9"/>
<proteinExistence type="inferred from homology"/>
<dbReference type="CDD" id="cd01712">
    <property type="entry name" value="PPase_ThiI"/>
    <property type="match status" value="1"/>
</dbReference>
<dbReference type="PANTHER" id="PTHR43209">
    <property type="entry name" value="TRNA SULFURTRANSFERASE"/>
    <property type="match status" value="1"/>
</dbReference>
<dbReference type="InterPro" id="IPR054173">
    <property type="entry name" value="ThiI_fer"/>
</dbReference>
<dbReference type="Gene3D" id="3.40.50.620">
    <property type="entry name" value="HUPs"/>
    <property type="match status" value="1"/>
</dbReference>
<name>A0ABY4EQJ5_9BACI</name>
<dbReference type="InterPro" id="IPR003720">
    <property type="entry name" value="tRNA_STrfase"/>
</dbReference>
<evidence type="ECO:0000256" key="3">
    <source>
        <dbReference type="ARBA" id="ARBA00022555"/>
    </source>
</evidence>
<dbReference type="CDD" id="cd11716">
    <property type="entry name" value="THUMP_ThiI"/>
    <property type="match status" value="1"/>
</dbReference>
<feature type="binding site" evidence="9">
    <location>
        <begin position="182"/>
        <end position="183"/>
    </location>
    <ligand>
        <name>ATP</name>
        <dbReference type="ChEBI" id="CHEBI:30616"/>
    </ligand>
</feature>
<reference evidence="11 12" key="1">
    <citation type="submission" date="2022-04" db="EMBL/GenBank/DDBJ databases">
        <title>Halobacillus sp. isolated from saltern.</title>
        <authorList>
            <person name="Won M."/>
            <person name="Lee C.-M."/>
            <person name="Woen H.-Y."/>
            <person name="Kwon S.-W."/>
        </authorList>
    </citation>
    <scope>NUCLEOTIDE SEQUENCE [LARGE SCALE GENOMIC DNA]</scope>
    <source>
        <strain evidence="11 12">SSBR10-3</strain>
    </source>
</reference>
<comment type="catalytic activity">
    <reaction evidence="9">
        <text>[ThiS sulfur-carrier protein]-C-terminal Gly-Gly-AMP + S-sulfanyl-L-cysteinyl-[cysteine desulfurase] + AH2 = [ThiS sulfur-carrier protein]-C-terminal-Gly-aminoethanethioate + L-cysteinyl-[cysteine desulfurase] + A + AMP + 2 H(+)</text>
        <dbReference type="Rhea" id="RHEA:43340"/>
        <dbReference type="Rhea" id="RHEA-COMP:12157"/>
        <dbReference type="Rhea" id="RHEA-COMP:12158"/>
        <dbReference type="Rhea" id="RHEA-COMP:12910"/>
        <dbReference type="Rhea" id="RHEA-COMP:19908"/>
        <dbReference type="ChEBI" id="CHEBI:13193"/>
        <dbReference type="ChEBI" id="CHEBI:15378"/>
        <dbReference type="ChEBI" id="CHEBI:17499"/>
        <dbReference type="ChEBI" id="CHEBI:29950"/>
        <dbReference type="ChEBI" id="CHEBI:61963"/>
        <dbReference type="ChEBI" id="CHEBI:90618"/>
        <dbReference type="ChEBI" id="CHEBI:232372"/>
        <dbReference type="ChEBI" id="CHEBI:456215"/>
    </reaction>
</comment>
<dbReference type="PROSITE" id="PS51165">
    <property type="entry name" value="THUMP"/>
    <property type="match status" value="1"/>
</dbReference>
<evidence type="ECO:0000256" key="5">
    <source>
        <dbReference type="ARBA" id="ARBA00022741"/>
    </source>
</evidence>
<dbReference type="Pfam" id="PF02926">
    <property type="entry name" value="THUMP"/>
    <property type="match status" value="1"/>
</dbReference>
<dbReference type="EMBL" id="CP095073">
    <property type="protein sequence ID" value="UOQ46143.1"/>
    <property type="molecule type" value="Genomic_DNA"/>
</dbReference>
<comment type="function">
    <text evidence="9">Catalyzes the ATP-dependent transfer of a sulfur to tRNA to produce 4-thiouridine in position 8 of tRNAs, which functions as a near-UV photosensor. Also catalyzes the transfer of sulfur to the sulfur carrier protein ThiS, forming ThiS-thiocarboxylate. This is a step in the synthesis of thiazole, in the thiamine biosynthesis pathway. The sulfur is donated as persulfide by IscS.</text>
</comment>
<comment type="subcellular location">
    <subcellularLocation>
        <location evidence="1 9">Cytoplasm</location>
    </subcellularLocation>
</comment>
<evidence type="ECO:0000313" key="12">
    <source>
        <dbReference type="Proteomes" id="UP000831787"/>
    </source>
</evidence>
<dbReference type="InterPro" id="IPR049962">
    <property type="entry name" value="THUMP_ThiI"/>
</dbReference>
<keyword evidence="5 9" id="KW-0547">Nucleotide-binding</keyword>
<comment type="catalytic activity">
    <reaction evidence="9">
        <text>[ThiI sulfur-carrier protein]-S-sulfanyl-L-cysteine + a uridine in tRNA + 2 reduced [2Fe-2S]-[ferredoxin] + ATP + H(+) = [ThiI sulfur-carrier protein]-L-cysteine + a 4-thiouridine in tRNA + 2 oxidized [2Fe-2S]-[ferredoxin] + AMP + diphosphate</text>
        <dbReference type="Rhea" id="RHEA:24176"/>
        <dbReference type="Rhea" id="RHEA-COMP:10000"/>
        <dbReference type="Rhea" id="RHEA-COMP:10001"/>
        <dbReference type="Rhea" id="RHEA-COMP:13337"/>
        <dbReference type="Rhea" id="RHEA-COMP:13338"/>
        <dbReference type="Rhea" id="RHEA-COMP:13339"/>
        <dbReference type="Rhea" id="RHEA-COMP:13340"/>
        <dbReference type="ChEBI" id="CHEBI:15378"/>
        <dbReference type="ChEBI" id="CHEBI:29950"/>
        <dbReference type="ChEBI" id="CHEBI:30616"/>
        <dbReference type="ChEBI" id="CHEBI:33019"/>
        <dbReference type="ChEBI" id="CHEBI:33737"/>
        <dbReference type="ChEBI" id="CHEBI:33738"/>
        <dbReference type="ChEBI" id="CHEBI:61963"/>
        <dbReference type="ChEBI" id="CHEBI:65315"/>
        <dbReference type="ChEBI" id="CHEBI:136798"/>
        <dbReference type="ChEBI" id="CHEBI:456215"/>
        <dbReference type="EC" id="2.8.1.4"/>
    </reaction>
</comment>
<keyword evidence="8 9" id="KW-0784">Thiamine biosynthesis</keyword>
<comment type="pathway">
    <text evidence="9">Cofactor biosynthesis; thiamine diphosphate biosynthesis.</text>
</comment>
<dbReference type="NCBIfam" id="TIGR00342">
    <property type="entry name" value="tRNA uracil 4-sulfurtransferase ThiI"/>
    <property type="match status" value="1"/>
</dbReference>
<feature type="binding site" evidence="9">
    <location>
        <position position="264"/>
    </location>
    <ligand>
        <name>ATP</name>
        <dbReference type="ChEBI" id="CHEBI:30616"/>
    </ligand>
</feature>
<keyword evidence="12" id="KW-1185">Reference proteome</keyword>
<evidence type="ECO:0000256" key="4">
    <source>
        <dbReference type="ARBA" id="ARBA00022679"/>
    </source>
</evidence>
<protein>
    <recommendedName>
        <fullName evidence="9">Probable tRNA sulfurtransferase</fullName>
        <ecNumber evidence="9">2.8.1.4</ecNumber>
    </recommendedName>
    <alternativeName>
        <fullName evidence="9">Sulfur carrier protein ThiS sulfurtransferase</fullName>
    </alternativeName>
    <alternativeName>
        <fullName evidence="9">Thiamine biosynthesis protein ThiI</fullName>
    </alternativeName>
    <alternativeName>
        <fullName evidence="9">tRNA 4-thiouridine synthase</fullName>
    </alternativeName>
</protein>
<dbReference type="Pfam" id="PF02568">
    <property type="entry name" value="ThiI"/>
    <property type="match status" value="1"/>
</dbReference>
<dbReference type="InterPro" id="IPR004114">
    <property type="entry name" value="THUMP_dom"/>
</dbReference>
<dbReference type="InterPro" id="IPR049961">
    <property type="entry name" value="ThiI_N"/>
</dbReference>
<feature type="binding site" evidence="9">
    <location>
        <position position="295"/>
    </location>
    <ligand>
        <name>ATP</name>
        <dbReference type="ChEBI" id="CHEBI:30616"/>
    </ligand>
</feature>
<evidence type="ECO:0000259" key="10">
    <source>
        <dbReference type="PROSITE" id="PS51165"/>
    </source>
</evidence>
<sequence>MNFDRILIRYGEMALKGKNRNHFEQVLQRNLTLKLRPFPNTKIRKTRDRMYVLLNGEEPNDVMKSCQEVFGIHSLSFAIKVEKKEEDLKEAALLAFTDASSAKTFKVSAKRTDKDFPIHSKELNPLLGGHILRNTEHVTVDVHNPDVEIKVEVRSDAAYVTAQDYPGAGGLPVGTTGKSLLLLSGGIDSPVSGYLTLKRGVELSAVHFHSPPYTSERAKQKVIDLAGVLSKYGNQVNVHVVPFTAIQQKIHREMPEGYSMTIMRRIMMRISELIARKEGILSLTTGESLGQVASQTMESMNAINEVTNYPIIRPLVSMDKLEIIDISRKINTYDISIRPYEDCCTVFVPKAPKTKPTREKAAYYESSTDFTKDVQTALQQTSVIQVKADTSSKEIEDEFNDLL</sequence>
<feature type="domain" description="THUMP" evidence="10">
    <location>
        <begin position="60"/>
        <end position="164"/>
    </location>
</feature>
<dbReference type="SUPFAM" id="SSF52402">
    <property type="entry name" value="Adenine nucleotide alpha hydrolases-like"/>
    <property type="match status" value="1"/>
</dbReference>
<evidence type="ECO:0000256" key="6">
    <source>
        <dbReference type="ARBA" id="ARBA00022840"/>
    </source>
</evidence>
<dbReference type="HAMAP" id="MF_00021">
    <property type="entry name" value="ThiI"/>
    <property type="match status" value="1"/>
</dbReference>
<dbReference type="PANTHER" id="PTHR43209:SF1">
    <property type="entry name" value="TRNA SULFURTRANSFERASE"/>
    <property type="match status" value="1"/>
</dbReference>
<dbReference type="InterPro" id="IPR050102">
    <property type="entry name" value="tRNA_sulfurtransferase_ThiI"/>
</dbReference>
<gene>
    <name evidence="9 11" type="primary">thiI</name>
    <name evidence="11" type="ORF">MUN89_09620</name>
</gene>
<dbReference type="InterPro" id="IPR014729">
    <property type="entry name" value="Rossmann-like_a/b/a_fold"/>
</dbReference>
<dbReference type="Pfam" id="PF22025">
    <property type="entry name" value="ThiI_fer"/>
    <property type="match status" value="1"/>
</dbReference>
<keyword evidence="2 9" id="KW-0963">Cytoplasm</keyword>
<keyword evidence="6 9" id="KW-0067">ATP-binding</keyword>
<evidence type="ECO:0000256" key="8">
    <source>
        <dbReference type="ARBA" id="ARBA00022977"/>
    </source>
</evidence>
<dbReference type="RefSeq" id="WP_244713188.1">
    <property type="nucleotide sequence ID" value="NZ_CP095073.1"/>
</dbReference>
<dbReference type="GO" id="GO:0140741">
    <property type="term" value="F:tRNA-uracil-4 sulfurtransferase activity"/>
    <property type="evidence" value="ECO:0007669"/>
    <property type="project" value="UniProtKB-EC"/>
</dbReference>
<evidence type="ECO:0000313" key="11">
    <source>
        <dbReference type="EMBL" id="UOQ46143.1"/>
    </source>
</evidence>
<dbReference type="Proteomes" id="UP000831787">
    <property type="component" value="Chromosome"/>
</dbReference>
<comment type="similarity">
    <text evidence="9">Belongs to the ThiI family.</text>
</comment>
<keyword evidence="7 9" id="KW-0694">RNA-binding</keyword>